<keyword evidence="2" id="KW-1185">Reference proteome</keyword>
<evidence type="ECO:0000313" key="2">
    <source>
        <dbReference type="Proteomes" id="UP001159405"/>
    </source>
</evidence>
<accession>A0ABN8P6N6</accession>
<comment type="caution">
    <text evidence="1">The sequence shown here is derived from an EMBL/GenBank/DDBJ whole genome shotgun (WGS) entry which is preliminary data.</text>
</comment>
<dbReference type="EMBL" id="CALNXK010000054">
    <property type="protein sequence ID" value="CAH3134391.1"/>
    <property type="molecule type" value="Genomic_DNA"/>
</dbReference>
<proteinExistence type="predicted"/>
<gene>
    <name evidence="1" type="ORF">PLOB_00037343</name>
</gene>
<dbReference type="PANTHER" id="PTHR47027:SF20">
    <property type="entry name" value="REVERSE TRANSCRIPTASE-LIKE PROTEIN WITH RNA-DIRECTED DNA POLYMERASE DOMAIN"/>
    <property type="match status" value="1"/>
</dbReference>
<protein>
    <recommendedName>
        <fullName evidence="3">Reverse transcriptase domain-containing protein</fullName>
    </recommendedName>
</protein>
<sequence length="149" mass="16612">MMFTDDSAVIAHSSDDIQSLVDSFTRPASQFGLSSTLGKLSAYTTTAVKRLNRYFYPVSELTTITINQEALMQCYDFKYLGSTISNNASQDIELRYRMAIASAAFGKPQDRFGKTGMCLLKSSAMSIKMLSFLPSSVVLKHAWTIHQRK</sequence>
<evidence type="ECO:0000313" key="1">
    <source>
        <dbReference type="EMBL" id="CAH3134391.1"/>
    </source>
</evidence>
<organism evidence="1 2">
    <name type="scientific">Porites lobata</name>
    <dbReference type="NCBI Taxonomy" id="104759"/>
    <lineage>
        <taxon>Eukaryota</taxon>
        <taxon>Metazoa</taxon>
        <taxon>Cnidaria</taxon>
        <taxon>Anthozoa</taxon>
        <taxon>Hexacorallia</taxon>
        <taxon>Scleractinia</taxon>
        <taxon>Fungiina</taxon>
        <taxon>Poritidae</taxon>
        <taxon>Porites</taxon>
    </lineage>
</organism>
<reference evidence="1 2" key="1">
    <citation type="submission" date="2022-05" db="EMBL/GenBank/DDBJ databases">
        <authorList>
            <consortium name="Genoscope - CEA"/>
            <person name="William W."/>
        </authorList>
    </citation>
    <scope>NUCLEOTIDE SEQUENCE [LARGE SCALE GENOMIC DNA]</scope>
</reference>
<evidence type="ECO:0008006" key="3">
    <source>
        <dbReference type="Google" id="ProtNLM"/>
    </source>
</evidence>
<dbReference type="PANTHER" id="PTHR47027">
    <property type="entry name" value="REVERSE TRANSCRIPTASE DOMAIN-CONTAINING PROTEIN"/>
    <property type="match status" value="1"/>
</dbReference>
<name>A0ABN8P6N6_9CNID</name>
<dbReference type="Proteomes" id="UP001159405">
    <property type="component" value="Unassembled WGS sequence"/>
</dbReference>